<sequence length="313" mass="35384">MAKTAKVKGYGAYWKGDIKNKTIKRKNKQYISDQRCLQVYKKELQKRKERDTTNETTGSNNVNAQEKGDTGRRPNVQTIAEHDVKIIKPQIETVYYVNGSQARGNANIAYDSKREEPSDDGEDAGLGRVPASHDASGTPEVTERRGGRFSEDNHESDDETEQSDSDSGTGELENHDELQSTAATSRNGTEQTNSRSNSAKGAKTSDRISINNDKGVDVASNARGKSNEKQKGKFTGVYAKALKLREEKAKIKQQQHNERIEKIKQKKREIREKKQERYARHRLLGQKTKRGQPIMANVISHLMNNFEKKYKQT</sequence>
<feature type="coiled-coil region" evidence="1">
    <location>
        <begin position="246"/>
        <end position="277"/>
    </location>
</feature>
<dbReference type="VEuPathDB" id="PiroplasmaDB:BOVATA_009520"/>
<proteinExistence type="predicted"/>
<name>A0A2H6K932_9APIC</name>
<feature type="compositionally biased region" description="Basic and acidic residues" evidence="2">
    <location>
        <begin position="44"/>
        <end position="53"/>
    </location>
</feature>
<evidence type="ECO:0000256" key="1">
    <source>
        <dbReference type="SAM" id="Coils"/>
    </source>
</evidence>
<feature type="region of interest" description="Disordered" evidence="2">
    <location>
        <begin position="44"/>
        <end position="78"/>
    </location>
</feature>
<keyword evidence="4" id="KW-1185">Reference proteome</keyword>
<dbReference type="Proteomes" id="UP000236319">
    <property type="component" value="Unassembled WGS sequence"/>
</dbReference>
<accession>A0A2H6K932</accession>
<keyword evidence="1" id="KW-0175">Coiled coil</keyword>
<feature type="compositionally biased region" description="Acidic residues" evidence="2">
    <location>
        <begin position="154"/>
        <end position="164"/>
    </location>
</feature>
<evidence type="ECO:0000313" key="3">
    <source>
        <dbReference type="EMBL" id="GBE59459.1"/>
    </source>
</evidence>
<organism evidence="3 4">
    <name type="scientific">Babesia ovata</name>
    <dbReference type="NCBI Taxonomy" id="189622"/>
    <lineage>
        <taxon>Eukaryota</taxon>
        <taxon>Sar</taxon>
        <taxon>Alveolata</taxon>
        <taxon>Apicomplexa</taxon>
        <taxon>Aconoidasida</taxon>
        <taxon>Piroplasmida</taxon>
        <taxon>Babesiidae</taxon>
        <taxon>Babesia</taxon>
    </lineage>
</organism>
<comment type="caution">
    <text evidence="3">The sequence shown here is derived from an EMBL/GenBank/DDBJ whole genome shotgun (WGS) entry which is preliminary data.</text>
</comment>
<dbReference type="AlphaFoldDB" id="A0A2H6K932"/>
<dbReference type="GeneID" id="39873229"/>
<protein>
    <submittedName>
        <fullName evidence="3">rRNA processing Fyv7, putative</fullName>
    </submittedName>
</protein>
<dbReference type="RefSeq" id="XP_028865702.1">
    <property type="nucleotide sequence ID" value="XM_029009869.1"/>
</dbReference>
<feature type="compositionally biased region" description="Polar residues" evidence="2">
    <location>
        <begin position="54"/>
        <end position="64"/>
    </location>
</feature>
<dbReference type="Pfam" id="PF08524">
    <property type="entry name" value="rRNA_processing"/>
    <property type="match status" value="1"/>
</dbReference>
<feature type="compositionally biased region" description="Polar residues" evidence="2">
    <location>
        <begin position="179"/>
        <end position="199"/>
    </location>
</feature>
<evidence type="ECO:0000313" key="4">
    <source>
        <dbReference type="Proteomes" id="UP000236319"/>
    </source>
</evidence>
<dbReference type="EMBL" id="BDSA01000001">
    <property type="protein sequence ID" value="GBE59459.1"/>
    <property type="molecule type" value="Genomic_DNA"/>
</dbReference>
<dbReference type="OrthoDB" id="362002at2759"/>
<reference evidence="3 4" key="1">
    <citation type="journal article" date="2017" name="BMC Genomics">
        <title>Whole-genome assembly of Babesia ovata and comparative genomics between closely related pathogens.</title>
        <authorList>
            <person name="Yamagishi J."/>
            <person name="Asada M."/>
            <person name="Hakimi H."/>
            <person name="Tanaka T.Q."/>
            <person name="Sugimoto C."/>
            <person name="Kawazu S."/>
        </authorList>
    </citation>
    <scope>NUCLEOTIDE SEQUENCE [LARGE SCALE GENOMIC DNA]</scope>
    <source>
        <strain evidence="3 4">Miyake</strain>
    </source>
</reference>
<gene>
    <name evidence="3" type="ORF">BOVATA_009520</name>
</gene>
<feature type="region of interest" description="Disordered" evidence="2">
    <location>
        <begin position="96"/>
        <end position="232"/>
    </location>
</feature>
<evidence type="ECO:0000256" key="2">
    <source>
        <dbReference type="SAM" id="MobiDB-lite"/>
    </source>
</evidence>
<dbReference type="InterPro" id="IPR013730">
    <property type="entry name" value="Fyv7/TAP26"/>
</dbReference>
<feature type="compositionally biased region" description="Basic and acidic residues" evidence="2">
    <location>
        <begin position="141"/>
        <end position="153"/>
    </location>
</feature>